<evidence type="ECO:0000313" key="3">
    <source>
        <dbReference type="EMBL" id="OFI48697.1"/>
    </source>
</evidence>
<keyword evidence="1" id="KW-0862">Zinc</keyword>
<keyword evidence="4" id="KW-1185">Reference proteome</keyword>
<evidence type="ECO:0000259" key="2">
    <source>
        <dbReference type="SMART" id="SM00849"/>
    </source>
</evidence>
<dbReference type="Proteomes" id="UP000178622">
    <property type="component" value="Unassembled WGS sequence"/>
</dbReference>
<dbReference type="PANTHER" id="PTHR46018">
    <property type="entry name" value="ZINC PHOSPHODIESTERASE ELAC PROTEIN 1"/>
    <property type="match status" value="1"/>
</dbReference>
<reference evidence="4" key="1">
    <citation type="submission" date="2016-09" db="EMBL/GenBank/DDBJ databases">
        <title>Draft genome sequence of a novel species of the family Streptococcaceae isolated from flowers.</title>
        <authorList>
            <person name="Chuah L.-O."/>
            <person name="Yap K.-P."/>
            <person name="Thong K.L."/>
            <person name="Liong M.T."/>
            <person name="Ahmad R."/>
            <person name="Rusul G."/>
        </authorList>
    </citation>
    <scope>NUCLEOTIDE SEQUENCE [LARGE SCALE GENOMIC DNA]</scope>
    <source>
        <strain evidence="4">DF1</strain>
    </source>
</reference>
<dbReference type="Pfam" id="PF00753">
    <property type="entry name" value="Lactamase_B"/>
    <property type="match status" value="1"/>
</dbReference>
<protein>
    <submittedName>
        <fullName evidence="3">Metal-dependent hydrolase</fullName>
    </submittedName>
</protein>
<dbReference type="AlphaFoldDB" id="A0A1E8GKH9"/>
<dbReference type="PANTHER" id="PTHR46018:SF4">
    <property type="entry name" value="METALLO-HYDROLASE YHFI-RELATED"/>
    <property type="match status" value="1"/>
</dbReference>
<accession>A0A1E8GKH9</accession>
<dbReference type="EMBL" id="MKIR01000024">
    <property type="protein sequence ID" value="OFI48697.1"/>
    <property type="molecule type" value="Genomic_DNA"/>
</dbReference>
<proteinExistence type="predicted"/>
<organism evidence="3 4">
    <name type="scientific">Floricoccus tropicus</name>
    <dbReference type="NCBI Taxonomy" id="1859473"/>
    <lineage>
        <taxon>Bacteria</taxon>
        <taxon>Bacillati</taxon>
        <taxon>Bacillota</taxon>
        <taxon>Bacilli</taxon>
        <taxon>Lactobacillales</taxon>
        <taxon>Streptococcaceae</taxon>
        <taxon>Floricoccus</taxon>
    </lineage>
</organism>
<dbReference type="InterPro" id="IPR001279">
    <property type="entry name" value="Metallo-B-lactamas"/>
</dbReference>
<sequence>MKLTTLGCWGGYPYKDAGTTSFLLTSESGFNLLIDAGSRAVTELEHELSPLQLDAVIISHYHQDHIADLGVLQQYRQLWPKTDPEWDSMILDIYGHNRDEVNFKNLTLANVSNGHAYDYENGQKIGPFDITFIETVHPVVCYAMRIVERKTGQTLVFTGDTGWFDDLIPFTKGADMFLADVYLFKGQEKHFAHLTSFEAGKIAREAGVKKLVLTHLPQHAPTHISSENYLEILRDEAQTEAGAIPVELAEPHRKWDFNDF</sequence>
<dbReference type="SMART" id="SM00849">
    <property type="entry name" value="Lactamase_B"/>
    <property type="match status" value="1"/>
</dbReference>
<dbReference type="GO" id="GO:0042781">
    <property type="term" value="F:3'-tRNA processing endoribonuclease activity"/>
    <property type="evidence" value="ECO:0007669"/>
    <property type="project" value="TreeGrafter"/>
</dbReference>
<dbReference type="STRING" id="1859473.BG261_07325"/>
<dbReference type="Gene3D" id="3.60.15.10">
    <property type="entry name" value="Ribonuclease Z/Hydroxyacylglutathione hydrolase-like"/>
    <property type="match status" value="1"/>
</dbReference>
<keyword evidence="3" id="KW-0378">Hydrolase</keyword>
<comment type="caution">
    <text evidence="3">The sequence shown here is derived from an EMBL/GenBank/DDBJ whole genome shotgun (WGS) entry which is preliminary data.</text>
</comment>
<dbReference type="OrthoDB" id="9794898at2"/>
<feature type="domain" description="Metallo-beta-lactamase" evidence="2">
    <location>
        <begin position="18"/>
        <end position="215"/>
    </location>
</feature>
<dbReference type="SUPFAM" id="SSF56281">
    <property type="entry name" value="Metallo-hydrolase/oxidoreductase"/>
    <property type="match status" value="1"/>
</dbReference>
<dbReference type="InterPro" id="IPR036866">
    <property type="entry name" value="RibonucZ/Hydroxyglut_hydro"/>
</dbReference>
<gene>
    <name evidence="3" type="ORF">BG261_07325</name>
</gene>
<dbReference type="CDD" id="cd07716">
    <property type="entry name" value="RNaseZ_short-form-like_MBL-fold"/>
    <property type="match status" value="1"/>
</dbReference>
<evidence type="ECO:0000313" key="4">
    <source>
        <dbReference type="Proteomes" id="UP000178622"/>
    </source>
</evidence>
<evidence type="ECO:0000256" key="1">
    <source>
        <dbReference type="ARBA" id="ARBA00022833"/>
    </source>
</evidence>
<dbReference type="RefSeq" id="WP_070793085.1">
    <property type="nucleotide sequence ID" value="NZ_MKIR01000024.1"/>
</dbReference>
<name>A0A1E8GKH9_9LACT</name>